<dbReference type="EMBL" id="LRRQ01000167">
    <property type="protein sequence ID" value="OAM87573.1"/>
    <property type="molecule type" value="Genomic_DNA"/>
</dbReference>
<evidence type="ECO:0000313" key="2">
    <source>
        <dbReference type="EMBL" id="OAM87573.1"/>
    </source>
</evidence>
<gene>
    <name evidence="2" type="ORF">AW736_21890</name>
</gene>
<dbReference type="RefSeq" id="WP_068772441.1">
    <property type="nucleotide sequence ID" value="NZ_CP109796.1"/>
</dbReference>
<evidence type="ECO:0008006" key="4">
    <source>
        <dbReference type="Google" id="ProtNLM"/>
    </source>
</evidence>
<reference evidence="2 3" key="1">
    <citation type="submission" date="2016-01" db="EMBL/GenBank/DDBJ databases">
        <title>High potential of lignocellulose degradation of a new Verrucomicrobia species.</title>
        <authorList>
            <person name="Wang Y."/>
            <person name="Shi Y."/>
            <person name="Qiu Z."/>
            <person name="Liu S."/>
            <person name="Yang H."/>
        </authorList>
    </citation>
    <scope>NUCLEOTIDE SEQUENCE [LARGE SCALE GENOMIC DNA]</scope>
    <source>
        <strain evidence="2 3">TSB47</strain>
    </source>
</reference>
<name>A0A178IC21_9BACT</name>
<protein>
    <recommendedName>
        <fullName evidence="4">Zona occludens toxin N-terminal domain-containing protein</fullName>
    </recommendedName>
</protein>
<feature type="transmembrane region" description="Helical" evidence="1">
    <location>
        <begin position="6"/>
        <end position="27"/>
    </location>
</feature>
<dbReference type="STRING" id="1184151.AW736_21890"/>
<keyword evidence="1" id="KW-1133">Transmembrane helix</keyword>
<proteinExistence type="predicted"/>
<dbReference type="SUPFAM" id="SSF52540">
    <property type="entry name" value="P-loop containing nucleoside triphosphate hydrolases"/>
    <property type="match status" value="1"/>
</dbReference>
<keyword evidence="1" id="KW-0472">Membrane</keyword>
<sequence>MSIHVGIFGPSLCGKTYAAIMLSLALWRQERRRSIVLDPNGSDWGPHAIVFRDMDRFLAFLWRHRNCAVFIDEATLTIDRGVEFTDLFTRVRHAGHILHIMGHRATVLLPIQRDQFGKLLLFRQSPGSAKIWGEEWAEPRMVEATELKKYEFLYCVKFGAPDGSHLIQRGKFPPP</sequence>
<dbReference type="Proteomes" id="UP000078486">
    <property type="component" value="Unassembled WGS sequence"/>
</dbReference>
<keyword evidence="3" id="KW-1185">Reference proteome</keyword>
<accession>A0A178IC21</accession>
<dbReference type="InterPro" id="IPR027417">
    <property type="entry name" value="P-loop_NTPase"/>
</dbReference>
<dbReference type="OrthoDB" id="204692at2"/>
<organism evidence="2 3">
    <name type="scientific">Termitidicoccus mucosus</name>
    <dbReference type="NCBI Taxonomy" id="1184151"/>
    <lineage>
        <taxon>Bacteria</taxon>
        <taxon>Pseudomonadati</taxon>
        <taxon>Verrucomicrobiota</taxon>
        <taxon>Opitutia</taxon>
        <taxon>Opitutales</taxon>
        <taxon>Opitutaceae</taxon>
        <taxon>Termitidicoccus</taxon>
    </lineage>
</organism>
<comment type="caution">
    <text evidence="2">The sequence shown here is derived from an EMBL/GenBank/DDBJ whole genome shotgun (WGS) entry which is preliminary data.</text>
</comment>
<keyword evidence="1" id="KW-0812">Transmembrane</keyword>
<dbReference type="AlphaFoldDB" id="A0A178IC21"/>
<evidence type="ECO:0000256" key="1">
    <source>
        <dbReference type="SAM" id="Phobius"/>
    </source>
</evidence>
<evidence type="ECO:0000313" key="3">
    <source>
        <dbReference type="Proteomes" id="UP000078486"/>
    </source>
</evidence>